<dbReference type="HOGENOM" id="CLU_210689_1_0_2"/>
<dbReference type="RefSeq" id="WP_013194509.1">
    <property type="nucleotide sequence ID" value="NC_014253.1"/>
</dbReference>
<dbReference type="EMBL" id="CP002069">
    <property type="protein sequence ID" value="ADI73942.1"/>
    <property type="molecule type" value="Genomic_DNA"/>
</dbReference>
<evidence type="ECO:0000313" key="2">
    <source>
        <dbReference type="EMBL" id="ADI73942.1"/>
    </source>
</evidence>
<organism evidence="2 3">
    <name type="scientific">Methanohalobium evestigatum (strain ATCC BAA-1072 / DSM 3721 / NBRC 107634 / OCM 161 / Z-7303)</name>
    <dbReference type="NCBI Taxonomy" id="644295"/>
    <lineage>
        <taxon>Archaea</taxon>
        <taxon>Methanobacteriati</taxon>
        <taxon>Methanobacteriota</taxon>
        <taxon>Stenosarchaea group</taxon>
        <taxon>Methanomicrobia</taxon>
        <taxon>Methanosarcinales</taxon>
        <taxon>Methanosarcinaceae</taxon>
        <taxon>Methanohalobium</taxon>
    </lineage>
</organism>
<dbReference type="Proteomes" id="UP000000391">
    <property type="component" value="Chromosome"/>
</dbReference>
<dbReference type="KEGG" id="mev:Metev_1056"/>
<feature type="compositionally biased region" description="Acidic residues" evidence="1">
    <location>
        <begin position="35"/>
        <end position="50"/>
    </location>
</feature>
<feature type="compositionally biased region" description="Basic residues" evidence="1">
    <location>
        <begin position="1"/>
        <end position="10"/>
    </location>
</feature>
<gene>
    <name evidence="2" type="ordered locus">Metev_1056</name>
</gene>
<sequence>MSKYNKRHYERKGSKKEEELEEKLINENIDSFEKVEEEGGEPLTESEYEYEYGHEQEE</sequence>
<reference evidence="2 3" key="1">
    <citation type="submission" date="2010-06" db="EMBL/GenBank/DDBJ databases">
        <title>Complete sequence chromosome of Methanohalobium evestigatum Z-7303.</title>
        <authorList>
            <consortium name="US DOE Joint Genome Institute"/>
            <person name="Lucas S."/>
            <person name="Copeland A."/>
            <person name="Lapidus A."/>
            <person name="Cheng J.-F."/>
            <person name="Bruce D."/>
            <person name="Goodwin L."/>
            <person name="Pitluck S."/>
            <person name="Saunders E."/>
            <person name="Detter J.C."/>
            <person name="Han C."/>
            <person name="Tapia R."/>
            <person name="Land M."/>
            <person name="Hauser L."/>
            <person name="Kyrpides N."/>
            <person name="Mikhailova N."/>
            <person name="Sieprawska-Lupa M."/>
            <person name="Whitman W.B."/>
            <person name="Anderson I."/>
            <person name="Woyke T."/>
        </authorList>
    </citation>
    <scope>NUCLEOTIDE SEQUENCE [LARGE SCALE GENOMIC DNA]</scope>
    <source>
        <strain evidence="3">ATCC BAA-1072 / DSM 3721 / NBRC 107634 / OCM 161 / Z-7303</strain>
    </source>
</reference>
<evidence type="ECO:0000256" key="1">
    <source>
        <dbReference type="SAM" id="MobiDB-lite"/>
    </source>
</evidence>
<protein>
    <submittedName>
        <fullName evidence="2">Uncharacterized protein</fullName>
    </submittedName>
</protein>
<accession>D7E8Z4</accession>
<feature type="region of interest" description="Disordered" evidence="1">
    <location>
        <begin position="1"/>
        <end position="20"/>
    </location>
</feature>
<dbReference type="AlphaFoldDB" id="D7E8Z4"/>
<evidence type="ECO:0000313" key="3">
    <source>
        <dbReference type="Proteomes" id="UP000000391"/>
    </source>
</evidence>
<dbReference type="STRING" id="644295.Metev_1056"/>
<name>D7E8Z4_METEZ</name>
<feature type="compositionally biased region" description="Basic and acidic residues" evidence="1">
    <location>
        <begin position="11"/>
        <end position="20"/>
    </location>
</feature>
<keyword evidence="3" id="KW-1185">Reference proteome</keyword>
<dbReference type="GeneID" id="60552911"/>
<proteinExistence type="predicted"/>
<feature type="region of interest" description="Disordered" evidence="1">
    <location>
        <begin position="28"/>
        <end position="58"/>
    </location>
</feature>